<dbReference type="Gene3D" id="2.40.50.40">
    <property type="match status" value="1"/>
</dbReference>
<proteinExistence type="predicted"/>
<accession>A0A2D3VB97</accession>
<comment type="subcellular location">
    <subcellularLocation>
        <location evidence="1">Nucleus</location>
    </subcellularLocation>
</comment>
<dbReference type="InterPro" id="IPR016197">
    <property type="entry name" value="Chromo-like_dom_sf"/>
</dbReference>
<evidence type="ECO:0000313" key="7">
    <source>
        <dbReference type="Proteomes" id="UP000225277"/>
    </source>
</evidence>
<feature type="region of interest" description="Disordered" evidence="4">
    <location>
        <begin position="89"/>
        <end position="110"/>
    </location>
</feature>
<dbReference type="GeneID" id="35601945"/>
<dbReference type="InterPro" id="IPR023780">
    <property type="entry name" value="Chromo_domain"/>
</dbReference>
<dbReference type="EMBL" id="FJUY01000010">
    <property type="protein sequence ID" value="CZT20956.1"/>
    <property type="molecule type" value="Genomic_DNA"/>
</dbReference>
<organism evidence="6 7">
    <name type="scientific">Ramularia collo-cygni</name>
    <dbReference type="NCBI Taxonomy" id="112498"/>
    <lineage>
        <taxon>Eukaryota</taxon>
        <taxon>Fungi</taxon>
        <taxon>Dikarya</taxon>
        <taxon>Ascomycota</taxon>
        <taxon>Pezizomycotina</taxon>
        <taxon>Dothideomycetes</taxon>
        <taxon>Dothideomycetidae</taxon>
        <taxon>Mycosphaerellales</taxon>
        <taxon>Mycosphaerellaceae</taxon>
        <taxon>Ramularia</taxon>
    </lineage>
</organism>
<evidence type="ECO:0000256" key="1">
    <source>
        <dbReference type="ARBA" id="ARBA00004123"/>
    </source>
</evidence>
<reference evidence="6 7" key="1">
    <citation type="submission" date="2016-03" db="EMBL/GenBank/DDBJ databases">
        <authorList>
            <person name="Ploux O."/>
        </authorList>
    </citation>
    <scope>NUCLEOTIDE SEQUENCE [LARGE SCALE GENOMIC DNA]</scope>
    <source>
        <strain evidence="6 7">URUG2</strain>
    </source>
</reference>
<evidence type="ECO:0000256" key="3">
    <source>
        <dbReference type="ARBA" id="ARBA00023242"/>
    </source>
</evidence>
<dbReference type="PANTHER" id="PTHR22812">
    <property type="entry name" value="CHROMOBOX PROTEIN"/>
    <property type="match status" value="1"/>
</dbReference>
<sequence length="110" mass="12213">MANAKKSDSDVAVEIPASKPNTTPAEDEDEEEDYYEVEKIFGHRTVKGEIEYRVKWLGYVGDEEKTWEPKLNVVSAAEALQAYHAQIGGVPHPSGSSLEDPLIIVDEPEK</sequence>
<feature type="domain" description="Chromo" evidence="5">
    <location>
        <begin position="35"/>
        <end position="86"/>
    </location>
</feature>
<dbReference type="PROSITE" id="PS00598">
    <property type="entry name" value="CHROMO_1"/>
    <property type="match status" value="1"/>
</dbReference>
<protein>
    <recommendedName>
        <fullName evidence="5">Chromo domain-containing protein</fullName>
    </recommendedName>
</protein>
<dbReference type="CDD" id="cd00024">
    <property type="entry name" value="CD_CSD"/>
    <property type="match status" value="1"/>
</dbReference>
<dbReference type="AlphaFoldDB" id="A0A2D3VB97"/>
<gene>
    <name evidence="6" type="ORF">RCC_06817</name>
</gene>
<dbReference type="InterPro" id="IPR000953">
    <property type="entry name" value="Chromo/chromo_shadow_dom"/>
</dbReference>
<name>A0A2D3VB97_9PEZI</name>
<dbReference type="Proteomes" id="UP000225277">
    <property type="component" value="Unassembled WGS sequence"/>
</dbReference>
<evidence type="ECO:0000256" key="4">
    <source>
        <dbReference type="SAM" id="MobiDB-lite"/>
    </source>
</evidence>
<dbReference type="GO" id="GO:0005634">
    <property type="term" value="C:nucleus"/>
    <property type="evidence" value="ECO:0007669"/>
    <property type="project" value="UniProtKB-SubCell"/>
</dbReference>
<dbReference type="SMART" id="SM00298">
    <property type="entry name" value="CHROMO"/>
    <property type="match status" value="1"/>
</dbReference>
<evidence type="ECO:0000259" key="5">
    <source>
        <dbReference type="PROSITE" id="PS50013"/>
    </source>
</evidence>
<feature type="region of interest" description="Disordered" evidence="4">
    <location>
        <begin position="1"/>
        <end position="31"/>
    </location>
</feature>
<keyword evidence="3" id="KW-0539">Nucleus</keyword>
<dbReference type="GO" id="GO:0006338">
    <property type="term" value="P:chromatin remodeling"/>
    <property type="evidence" value="ECO:0007669"/>
    <property type="project" value="UniProtKB-ARBA"/>
</dbReference>
<dbReference type="STRING" id="112498.A0A2D3VB97"/>
<dbReference type="Pfam" id="PF00385">
    <property type="entry name" value="Chromo"/>
    <property type="match status" value="1"/>
</dbReference>
<dbReference type="SUPFAM" id="SSF54160">
    <property type="entry name" value="Chromo domain-like"/>
    <property type="match status" value="1"/>
</dbReference>
<dbReference type="InterPro" id="IPR051219">
    <property type="entry name" value="Heterochromatin_chromo-domain"/>
</dbReference>
<dbReference type="PROSITE" id="PS50013">
    <property type="entry name" value="CHROMO_2"/>
    <property type="match status" value="1"/>
</dbReference>
<evidence type="ECO:0000256" key="2">
    <source>
        <dbReference type="ARBA" id="ARBA00011353"/>
    </source>
</evidence>
<keyword evidence="7" id="KW-1185">Reference proteome</keyword>
<dbReference type="RefSeq" id="XP_023627845.1">
    <property type="nucleotide sequence ID" value="XM_023772077.1"/>
</dbReference>
<dbReference type="InterPro" id="IPR023779">
    <property type="entry name" value="Chromodomain_CS"/>
</dbReference>
<dbReference type="PRINTS" id="PR00504">
    <property type="entry name" value="CHROMODOMAIN"/>
</dbReference>
<dbReference type="InterPro" id="IPR017984">
    <property type="entry name" value="Chromo_dom_subgr"/>
</dbReference>
<comment type="subunit">
    <text evidence="2">Component of the NuA4 histone acetyltransferase complex.</text>
</comment>
<evidence type="ECO:0000313" key="6">
    <source>
        <dbReference type="EMBL" id="CZT20956.1"/>
    </source>
</evidence>
<dbReference type="OrthoDB" id="433924at2759"/>